<dbReference type="EMBL" id="JBFNXX010000298">
    <property type="protein sequence ID" value="MEW9922626.1"/>
    <property type="molecule type" value="Genomic_DNA"/>
</dbReference>
<feature type="non-terminal residue" evidence="2">
    <location>
        <position position="76"/>
    </location>
</feature>
<name>A0ABV3RUC8_9RHOB</name>
<evidence type="ECO:0000259" key="1">
    <source>
        <dbReference type="Pfam" id="PF01968"/>
    </source>
</evidence>
<organism evidence="2 3">
    <name type="scientific">Sulfitobacter sediminis</name>
    <dbReference type="NCBI Taxonomy" id="3234186"/>
    <lineage>
        <taxon>Bacteria</taxon>
        <taxon>Pseudomonadati</taxon>
        <taxon>Pseudomonadota</taxon>
        <taxon>Alphaproteobacteria</taxon>
        <taxon>Rhodobacterales</taxon>
        <taxon>Roseobacteraceae</taxon>
        <taxon>Sulfitobacter</taxon>
    </lineage>
</organism>
<keyword evidence="3" id="KW-1185">Reference proteome</keyword>
<accession>A0ABV3RUC8</accession>
<dbReference type="RefSeq" id="WP_367880295.1">
    <property type="nucleotide sequence ID" value="NZ_JBFNXX010000298.1"/>
</dbReference>
<dbReference type="InterPro" id="IPR002821">
    <property type="entry name" value="Hydantoinase_A"/>
</dbReference>
<gene>
    <name evidence="2" type="ORF">AB2B41_23835</name>
</gene>
<reference evidence="2 3" key="1">
    <citation type="submission" date="2024-07" db="EMBL/GenBank/DDBJ databases">
        <title>Marimonas sp.nov., isolated from tidal-flat sediment.</title>
        <authorList>
            <person name="Jayan J.N."/>
            <person name="Lee S.S."/>
        </authorList>
    </citation>
    <scope>NUCLEOTIDE SEQUENCE [LARGE SCALE GENOMIC DNA]</scope>
    <source>
        <strain evidence="2 3">MJW-29</strain>
    </source>
</reference>
<evidence type="ECO:0000313" key="3">
    <source>
        <dbReference type="Proteomes" id="UP001556098"/>
    </source>
</evidence>
<feature type="non-terminal residue" evidence="2">
    <location>
        <position position="1"/>
    </location>
</feature>
<proteinExistence type="predicted"/>
<dbReference type="Proteomes" id="UP001556098">
    <property type="component" value="Unassembled WGS sequence"/>
</dbReference>
<dbReference type="Pfam" id="PF01968">
    <property type="entry name" value="Hydantoinase_A"/>
    <property type="match status" value="1"/>
</dbReference>
<comment type="caution">
    <text evidence="2">The sequence shown here is derived from an EMBL/GenBank/DDBJ whole genome shotgun (WGS) entry which is preliminary data.</text>
</comment>
<evidence type="ECO:0000313" key="2">
    <source>
        <dbReference type="EMBL" id="MEW9922626.1"/>
    </source>
</evidence>
<feature type="domain" description="Hydantoinase A/oxoprolinase" evidence="1">
    <location>
        <begin position="22"/>
        <end position="74"/>
    </location>
</feature>
<sequence length="76" mass="8102">LWSNDFITTGHSLLSETREFDRGGTAAVNASVQPVLERYMARLRAELRAGGYAGDVLGMNGNGGMISSELVSREAA</sequence>
<protein>
    <submittedName>
        <fullName evidence="2">Hydantoinase/oxoprolinase family protein</fullName>
    </submittedName>
</protein>